<name>A0AAV8SX14_9ROSI</name>
<comment type="subcellular location">
    <subcellularLocation>
        <location evidence="1">Membrane</location>
        <topology evidence="1">Multi-pass membrane protein</topology>
    </subcellularLocation>
</comment>
<dbReference type="Proteomes" id="UP001159364">
    <property type="component" value="Linkage Group LG07"/>
</dbReference>
<evidence type="ECO:0000256" key="7">
    <source>
        <dbReference type="SAM" id="Phobius"/>
    </source>
</evidence>
<feature type="transmembrane region" description="Helical" evidence="7">
    <location>
        <begin position="206"/>
        <end position="230"/>
    </location>
</feature>
<keyword evidence="5 7" id="KW-1133">Transmembrane helix</keyword>
<keyword evidence="3" id="KW-0547">Nucleotide-binding</keyword>
<dbReference type="SUPFAM" id="SSF52540">
    <property type="entry name" value="P-loop containing nucleoside triphosphate hydrolases"/>
    <property type="match status" value="1"/>
</dbReference>
<dbReference type="Gene3D" id="1.20.1560.10">
    <property type="entry name" value="ABC transporter type 1, transmembrane domain"/>
    <property type="match status" value="1"/>
</dbReference>
<dbReference type="InterPro" id="IPR011527">
    <property type="entry name" value="ABC1_TM_dom"/>
</dbReference>
<dbReference type="GO" id="GO:0005524">
    <property type="term" value="F:ATP binding"/>
    <property type="evidence" value="ECO:0007669"/>
    <property type="project" value="UniProtKB-KW"/>
</dbReference>
<dbReference type="AlphaFoldDB" id="A0AAV8SX14"/>
<dbReference type="InterPro" id="IPR017871">
    <property type="entry name" value="ABC_transporter-like_CS"/>
</dbReference>
<evidence type="ECO:0000256" key="6">
    <source>
        <dbReference type="ARBA" id="ARBA00023136"/>
    </source>
</evidence>
<dbReference type="FunFam" id="3.40.50.300:FF:000218">
    <property type="entry name" value="Multidrug ABC transporter ATP-binding protein"/>
    <property type="match status" value="1"/>
</dbReference>
<dbReference type="Gene3D" id="3.40.50.300">
    <property type="entry name" value="P-loop containing nucleotide triphosphate hydrolases"/>
    <property type="match status" value="1"/>
</dbReference>
<organism evidence="10 11">
    <name type="scientific">Erythroxylum novogranatense</name>
    <dbReference type="NCBI Taxonomy" id="1862640"/>
    <lineage>
        <taxon>Eukaryota</taxon>
        <taxon>Viridiplantae</taxon>
        <taxon>Streptophyta</taxon>
        <taxon>Embryophyta</taxon>
        <taxon>Tracheophyta</taxon>
        <taxon>Spermatophyta</taxon>
        <taxon>Magnoliopsida</taxon>
        <taxon>eudicotyledons</taxon>
        <taxon>Gunneridae</taxon>
        <taxon>Pentapetalae</taxon>
        <taxon>rosids</taxon>
        <taxon>fabids</taxon>
        <taxon>Malpighiales</taxon>
        <taxon>Erythroxylaceae</taxon>
        <taxon>Erythroxylum</taxon>
    </lineage>
</organism>
<dbReference type="PANTHER" id="PTHR43394">
    <property type="entry name" value="ATP-DEPENDENT PERMEASE MDL1, MITOCHONDRIAL"/>
    <property type="match status" value="1"/>
</dbReference>
<dbReference type="SMART" id="SM00382">
    <property type="entry name" value="AAA"/>
    <property type="match status" value="1"/>
</dbReference>
<dbReference type="InterPro" id="IPR039421">
    <property type="entry name" value="Type_1_exporter"/>
</dbReference>
<gene>
    <name evidence="10" type="ORF">K2173_003245</name>
</gene>
<dbReference type="EMBL" id="JAIWQS010000007">
    <property type="protein sequence ID" value="KAJ8759007.1"/>
    <property type="molecule type" value="Genomic_DNA"/>
</dbReference>
<evidence type="ECO:0000313" key="10">
    <source>
        <dbReference type="EMBL" id="KAJ8759007.1"/>
    </source>
</evidence>
<proteinExistence type="predicted"/>
<feature type="transmembrane region" description="Helical" evidence="7">
    <location>
        <begin position="250"/>
        <end position="276"/>
    </location>
</feature>
<evidence type="ECO:0000313" key="11">
    <source>
        <dbReference type="Proteomes" id="UP001159364"/>
    </source>
</evidence>
<evidence type="ECO:0000256" key="4">
    <source>
        <dbReference type="ARBA" id="ARBA00022840"/>
    </source>
</evidence>
<dbReference type="PANTHER" id="PTHR43394:SF19">
    <property type="entry name" value="ABC TRANSPORTER B FAMILY"/>
    <property type="match status" value="1"/>
</dbReference>
<dbReference type="InterPro" id="IPR027417">
    <property type="entry name" value="P-loop_NTPase"/>
</dbReference>
<feature type="domain" description="ABC transporter" evidence="8">
    <location>
        <begin position="524"/>
        <end position="763"/>
    </location>
</feature>
<accession>A0AAV8SX14</accession>
<reference evidence="10 11" key="1">
    <citation type="submission" date="2021-09" db="EMBL/GenBank/DDBJ databases">
        <title>Genomic insights and catalytic innovation underlie evolution of tropane alkaloids biosynthesis.</title>
        <authorList>
            <person name="Wang Y.-J."/>
            <person name="Tian T."/>
            <person name="Huang J.-P."/>
            <person name="Huang S.-X."/>
        </authorList>
    </citation>
    <scope>NUCLEOTIDE SEQUENCE [LARGE SCALE GENOMIC DNA]</scope>
    <source>
        <strain evidence="10">KIB-2018</strain>
        <tissue evidence="10">Leaf</tissue>
    </source>
</reference>
<evidence type="ECO:0000256" key="5">
    <source>
        <dbReference type="ARBA" id="ARBA00022989"/>
    </source>
</evidence>
<protein>
    <recommendedName>
        <fullName evidence="12">ABC transporter B family member 26, chloroplastic</fullName>
    </recommendedName>
</protein>
<dbReference type="GO" id="GO:0016020">
    <property type="term" value="C:membrane"/>
    <property type="evidence" value="ECO:0007669"/>
    <property type="project" value="UniProtKB-SubCell"/>
</dbReference>
<evidence type="ECO:0000259" key="9">
    <source>
        <dbReference type="PROSITE" id="PS50929"/>
    </source>
</evidence>
<evidence type="ECO:0000256" key="1">
    <source>
        <dbReference type="ARBA" id="ARBA00004141"/>
    </source>
</evidence>
<keyword evidence="2 7" id="KW-0812">Transmembrane</keyword>
<feature type="transmembrane region" description="Helical" evidence="7">
    <location>
        <begin position="337"/>
        <end position="368"/>
    </location>
</feature>
<dbReference type="PROSITE" id="PS50929">
    <property type="entry name" value="ABC_TM1F"/>
    <property type="match status" value="1"/>
</dbReference>
<keyword evidence="11" id="KW-1185">Reference proteome</keyword>
<keyword evidence="6 7" id="KW-0472">Membrane</keyword>
<dbReference type="GO" id="GO:0015421">
    <property type="term" value="F:ABC-type oligopeptide transporter activity"/>
    <property type="evidence" value="ECO:0007669"/>
    <property type="project" value="TreeGrafter"/>
</dbReference>
<dbReference type="InterPro" id="IPR003439">
    <property type="entry name" value="ABC_transporter-like_ATP-bd"/>
</dbReference>
<evidence type="ECO:0008006" key="12">
    <source>
        <dbReference type="Google" id="ProtNLM"/>
    </source>
</evidence>
<evidence type="ECO:0000259" key="8">
    <source>
        <dbReference type="PROSITE" id="PS50893"/>
    </source>
</evidence>
<dbReference type="PROSITE" id="PS00211">
    <property type="entry name" value="ABC_TRANSPORTER_1"/>
    <property type="match status" value="1"/>
</dbReference>
<keyword evidence="4" id="KW-0067">ATP-binding</keyword>
<dbReference type="PROSITE" id="PS50893">
    <property type="entry name" value="ABC_TRANSPORTER_2"/>
    <property type="match status" value="1"/>
</dbReference>
<dbReference type="Pfam" id="PF00664">
    <property type="entry name" value="ABC_membrane"/>
    <property type="match status" value="1"/>
</dbReference>
<dbReference type="InterPro" id="IPR036640">
    <property type="entry name" value="ABC1_TM_sf"/>
</dbReference>
<dbReference type="InterPro" id="IPR003593">
    <property type="entry name" value="AAA+_ATPase"/>
</dbReference>
<feature type="domain" description="ABC transmembrane type-1" evidence="9">
    <location>
        <begin position="209"/>
        <end position="490"/>
    </location>
</feature>
<dbReference type="SUPFAM" id="SSF90123">
    <property type="entry name" value="ABC transporter transmembrane region"/>
    <property type="match status" value="1"/>
</dbReference>
<dbReference type="GO" id="GO:0016887">
    <property type="term" value="F:ATP hydrolysis activity"/>
    <property type="evidence" value="ECO:0007669"/>
    <property type="project" value="InterPro"/>
</dbReference>
<dbReference type="CDD" id="cd18572">
    <property type="entry name" value="ABC_6TM_TAP"/>
    <property type="match status" value="1"/>
</dbReference>
<comment type="caution">
    <text evidence="10">The sequence shown here is derived from an EMBL/GenBank/DDBJ whole genome shotgun (WGS) entry which is preliminary data.</text>
</comment>
<evidence type="ECO:0000256" key="3">
    <source>
        <dbReference type="ARBA" id="ARBA00022741"/>
    </source>
</evidence>
<dbReference type="FunFam" id="1.20.1560.10:FF:000059">
    <property type="entry name" value="ABC transporter B family member 26, chloroplastic"/>
    <property type="match status" value="1"/>
</dbReference>
<sequence length="769" mass="86101">MFPKRTSVLSGSQCNLKPFLESKVKKFYTAVALSFKSVAFSLLRRDTPLTVISTSFFRFFSMALLLCNSLPRFLSKPHPRRRPSAAKKLNSATVRFPSDNRLRFYPLTKANRSRFYYPLNSSAYMNGYSVEKDGVDVEEFDEEERDDGNVELHGRIRKFIEFLPSILPGGSWWSLSDDLEVKFLAKPVTIWSALSRMWRLVAQDSWVIFAAFSALILAALSEISIPHYLTASIFSAKSSEIAVFHRNVRLLVLLCVTSGICSGLRGCCFGIANMILVKRMRETLYSTLLFQDISFFDTETVGDLTSRLGSDCQQVSRVIGNDLNLILRNVVQGTGALIYLLILSWPLGLCTLVICSALAAVMLIYGMYQKKAAKLTQEFTASANQVAQETFSLMRTVRIYGTEKLEVGRYKLWLEKLADISLRQSAAYGFWNWSFNTLYHSTQVIAVVVGGMSILAGHITAEQLTKFILYSEWLIYSTWWVGDNLSSLMQSVGASEKVFQLMDLLPSDQFVSKGLKLQKLMGKIEFVDVSFYYPSRATVPVLHHVNLLVNPGEVVAIVGLSGSGKSTLVNLLLRLYEPSNGQILVDGFSLGDLDIKWFRERIGYVGQEPKLFRMDISSNIRYGCPRDATEEKVEWAAKQAYAHGFITSLPNGYKTLVDDDLLSGGQKQRIAIARAILRDPAVLILDEATSALDAESEHNVKGVLRAIRSETTSRRTVVVIAHRLSTIQAADRIVVMSDGKIVEMGGHRELLHQDGLYARLTRRQADAVA</sequence>
<dbReference type="Pfam" id="PF00005">
    <property type="entry name" value="ABC_tran"/>
    <property type="match status" value="1"/>
</dbReference>
<evidence type="ECO:0000256" key="2">
    <source>
        <dbReference type="ARBA" id="ARBA00022692"/>
    </source>
</evidence>